<dbReference type="EMBL" id="JAUCFI010000001">
    <property type="protein sequence ID" value="MDM5281826.1"/>
    <property type="molecule type" value="Genomic_DNA"/>
</dbReference>
<evidence type="ECO:0008006" key="4">
    <source>
        <dbReference type="Google" id="ProtNLM"/>
    </source>
</evidence>
<evidence type="ECO:0000313" key="3">
    <source>
        <dbReference type="Proteomes" id="UP001238973"/>
    </source>
</evidence>
<dbReference type="RefSeq" id="WP_289348062.1">
    <property type="nucleotide sequence ID" value="NZ_JAUCFI010000001.1"/>
</dbReference>
<comment type="caution">
    <text evidence="2">The sequence shown here is derived from an EMBL/GenBank/DDBJ whole genome shotgun (WGS) entry which is preliminary data.</text>
</comment>
<gene>
    <name evidence="2" type="ORF">QUF85_00315</name>
</gene>
<organism evidence="2 3">
    <name type="scientific">Peribacillus frigoritolerans</name>
    <dbReference type="NCBI Taxonomy" id="450367"/>
    <lineage>
        <taxon>Bacteria</taxon>
        <taxon>Bacillati</taxon>
        <taxon>Bacillota</taxon>
        <taxon>Bacilli</taxon>
        <taxon>Bacillales</taxon>
        <taxon>Bacillaceae</taxon>
        <taxon>Peribacillus</taxon>
    </lineage>
</organism>
<dbReference type="AlphaFoldDB" id="A0AAJ1QI39"/>
<dbReference type="Proteomes" id="UP001238973">
    <property type="component" value="Unassembled WGS sequence"/>
</dbReference>
<evidence type="ECO:0000256" key="1">
    <source>
        <dbReference type="SAM" id="SignalP"/>
    </source>
</evidence>
<protein>
    <recommendedName>
        <fullName evidence="4">DUF4878 domain-containing protein</fullName>
    </recommendedName>
</protein>
<feature type="signal peptide" evidence="1">
    <location>
        <begin position="1"/>
        <end position="21"/>
    </location>
</feature>
<reference evidence="2" key="1">
    <citation type="submission" date="2023-06" db="EMBL/GenBank/DDBJ databases">
        <title>Comparative genomics of Bacillaceae isolates and their secondary metabolite potential.</title>
        <authorList>
            <person name="Song L."/>
            <person name="Nielsen L.J."/>
            <person name="Mohite O."/>
            <person name="Xu X."/>
            <person name="Weber T."/>
            <person name="Kovacs A.T."/>
        </authorList>
    </citation>
    <scope>NUCLEOTIDE SEQUENCE</scope>
    <source>
        <strain evidence="2">G1S1</strain>
    </source>
</reference>
<keyword evidence="1" id="KW-0732">Signal</keyword>
<dbReference type="PROSITE" id="PS51257">
    <property type="entry name" value="PROKAR_LIPOPROTEIN"/>
    <property type="match status" value="1"/>
</dbReference>
<proteinExistence type="predicted"/>
<sequence>MKKVPLFIPSFILLLLLAACNGGGESFDPKVEQEKATSVINSVLTSFEDQEKVAEAKTRDEANVIAWKKLKEKNIAALSKDLSKEDQKRLLYLLTLNKADDLSNGETKSNILFTHNTEMKDVSLDQEKKIFTFDIERSGFDHKLITLDKQEEVWKIVAVQDPE</sequence>
<feature type="chain" id="PRO_5042563476" description="DUF4878 domain-containing protein" evidence="1">
    <location>
        <begin position="22"/>
        <end position="163"/>
    </location>
</feature>
<name>A0AAJ1QI39_9BACI</name>
<accession>A0AAJ1QI39</accession>
<evidence type="ECO:0000313" key="2">
    <source>
        <dbReference type="EMBL" id="MDM5281826.1"/>
    </source>
</evidence>